<evidence type="ECO:0000313" key="5">
    <source>
        <dbReference type="Proteomes" id="UP000276133"/>
    </source>
</evidence>
<dbReference type="Proteomes" id="UP000276133">
    <property type="component" value="Unassembled WGS sequence"/>
</dbReference>
<gene>
    <name evidence="4" type="ORF">BpHYR1_003794</name>
</gene>
<evidence type="ECO:0000256" key="2">
    <source>
        <dbReference type="SAM" id="MobiDB-lite"/>
    </source>
</evidence>
<dbReference type="AlphaFoldDB" id="A0A3M7RNR0"/>
<keyword evidence="5" id="KW-1185">Reference proteome</keyword>
<evidence type="ECO:0000256" key="1">
    <source>
        <dbReference type="ARBA" id="ARBA00022448"/>
    </source>
</evidence>
<accession>A0A3M7RNR0</accession>
<dbReference type="PANTHER" id="PTHR12517">
    <property type="entry name" value="VACUOLAR PROTEIN SORTING-ASSOCIATED PROTEIN 13B"/>
    <property type="match status" value="1"/>
</dbReference>
<dbReference type="InterPro" id="IPR039782">
    <property type="entry name" value="VPS13B"/>
</dbReference>
<evidence type="ECO:0000259" key="3">
    <source>
        <dbReference type="Pfam" id="PF12624"/>
    </source>
</evidence>
<organism evidence="4 5">
    <name type="scientific">Brachionus plicatilis</name>
    <name type="common">Marine rotifer</name>
    <name type="synonym">Brachionus muelleri</name>
    <dbReference type="NCBI Taxonomy" id="10195"/>
    <lineage>
        <taxon>Eukaryota</taxon>
        <taxon>Metazoa</taxon>
        <taxon>Spiralia</taxon>
        <taxon>Gnathifera</taxon>
        <taxon>Rotifera</taxon>
        <taxon>Eurotatoria</taxon>
        <taxon>Monogononta</taxon>
        <taxon>Pseudotrocha</taxon>
        <taxon>Ploima</taxon>
        <taxon>Brachionidae</taxon>
        <taxon>Brachionus</taxon>
    </lineage>
</organism>
<dbReference type="OrthoDB" id="445152at2759"/>
<dbReference type="EMBL" id="REGN01002970">
    <property type="protein sequence ID" value="RNA25162.1"/>
    <property type="molecule type" value="Genomic_DNA"/>
</dbReference>
<dbReference type="InterPro" id="IPR026854">
    <property type="entry name" value="VPS13_N"/>
</dbReference>
<comment type="caution">
    <text evidence="4">The sequence shown here is derived from an EMBL/GenBank/DDBJ whole genome shotgun (WGS) entry which is preliminary data.</text>
</comment>
<sequence>MFRLESYLTPWLLGYLDKYVKLKPEDFQLSLWGGDAVFNNGDLITVFYEKLRKIPLDLRLNVIENLTKIPIAFKSGVIHELRIHIPWTRITSEPVVVTINTLEFVAKLKDVESLNHSTSSLNKSAEVPPSEPGSPIPEENAAQPVPTGYIQNIISKILFNICIIVNNVIVKFVEDDMVLSFNMKSAEFYSVNELWEKTFVDVNTQKIDLKKILQLNDVTICLDKMDNKKSSKISNYQDPLIYRCSIESRLDFRYSMGASSNNFDQQLKLIRLNFYCRKFDVSITDQQLPMVIRFVELIQAIVNGDLNLPKSEQHSELGLQVTENISHGLKIVEQLKKSVEPEDSETQQGWMSWAWSYVPSVSSLINEPNEQKSSTQVDSDDIHIIIGCYFDQFNLSFKLTQHNSTNLNKNASNFANFVSCYSKGIAVEVNTKTNFNHVLFGISCICVQSMGECCCKLCPKPAQNELIFLNFFYVVLWSFADLESFDNFESCTISLGRKPRGLYVLEYLDNEKKFNEAKIQLYSRRQVHVLLKSGSLQNLYEFCKIAPDLKN</sequence>
<evidence type="ECO:0000313" key="4">
    <source>
        <dbReference type="EMBL" id="RNA25162.1"/>
    </source>
</evidence>
<name>A0A3M7RNR0_BRAPC</name>
<feature type="domain" description="Chorein N-terminal" evidence="3">
    <location>
        <begin position="4"/>
        <end position="268"/>
    </location>
</feature>
<dbReference type="STRING" id="10195.A0A3M7RNR0"/>
<dbReference type="Pfam" id="PF12624">
    <property type="entry name" value="VPS13_N"/>
    <property type="match status" value="1"/>
</dbReference>
<reference evidence="4 5" key="1">
    <citation type="journal article" date="2018" name="Sci. Rep.">
        <title>Genomic signatures of local adaptation to the degree of environmental predictability in rotifers.</title>
        <authorList>
            <person name="Franch-Gras L."/>
            <person name="Hahn C."/>
            <person name="Garcia-Roger E.M."/>
            <person name="Carmona M.J."/>
            <person name="Serra M."/>
            <person name="Gomez A."/>
        </authorList>
    </citation>
    <scope>NUCLEOTIDE SEQUENCE [LARGE SCALE GENOMIC DNA]</scope>
    <source>
        <strain evidence="4">HYR1</strain>
    </source>
</reference>
<protein>
    <submittedName>
        <fullName evidence="4">Vacuolar sorting-associated 13B</fullName>
    </submittedName>
</protein>
<dbReference type="PANTHER" id="PTHR12517:SF0">
    <property type="entry name" value="INTERMEMBRANE LIPID TRANSFER PROTEIN VPS13B"/>
    <property type="match status" value="1"/>
</dbReference>
<feature type="region of interest" description="Disordered" evidence="2">
    <location>
        <begin position="119"/>
        <end position="141"/>
    </location>
</feature>
<keyword evidence="1" id="KW-0813">Transport</keyword>
<proteinExistence type="predicted"/>